<dbReference type="Gene3D" id="2.130.10.10">
    <property type="entry name" value="YVTN repeat-like/Quinoprotein amine dehydrogenase"/>
    <property type="match status" value="1"/>
</dbReference>
<evidence type="ECO:0000313" key="8">
    <source>
        <dbReference type="Proteomes" id="UP001166286"/>
    </source>
</evidence>
<dbReference type="PANTHER" id="PTHR23193">
    <property type="entry name" value="NUCLEAR PORE COMPLEX PROTEIN NUP"/>
    <property type="match status" value="1"/>
</dbReference>
<comment type="subcellular location">
    <subcellularLocation>
        <location evidence="1">Nucleus</location>
    </subcellularLocation>
</comment>
<dbReference type="GO" id="GO:0006405">
    <property type="term" value="P:RNA export from nucleus"/>
    <property type="evidence" value="ECO:0007669"/>
    <property type="project" value="TreeGrafter"/>
</dbReference>
<feature type="domain" description="Nucleoporin Nup159/Nup146 N-terminal" evidence="6">
    <location>
        <begin position="60"/>
        <end position="437"/>
    </location>
</feature>
<keyword evidence="4" id="KW-0175">Coiled coil</keyword>
<feature type="region of interest" description="Disordered" evidence="5">
    <location>
        <begin position="549"/>
        <end position="568"/>
    </location>
</feature>
<feature type="compositionally biased region" description="Low complexity" evidence="5">
    <location>
        <begin position="505"/>
        <end position="529"/>
    </location>
</feature>
<dbReference type="Proteomes" id="UP001166286">
    <property type="component" value="Unassembled WGS sequence"/>
</dbReference>
<organism evidence="7 8">
    <name type="scientific">Cladonia borealis</name>
    <dbReference type="NCBI Taxonomy" id="184061"/>
    <lineage>
        <taxon>Eukaryota</taxon>
        <taxon>Fungi</taxon>
        <taxon>Dikarya</taxon>
        <taxon>Ascomycota</taxon>
        <taxon>Pezizomycotina</taxon>
        <taxon>Lecanoromycetes</taxon>
        <taxon>OSLEUM clade</taxon>
        <taxon>Lecanoromycetidae</taxon>
        <taxon>Lecanorales</taxon>
        <taxon>Lecanorineae</taxon>
        <taxon>Cladoniaceae</taxon>
        <taxon>Cladonia</taxon>
    </lineage>
</organism>
<evidence type="ECO:0000256" key="5">
    <source>
        <dbReference type="SAM" id="MobiDB-lite"/>
    </source>
</evidence>
<dbReference type="InterPro" id="IPR026054">
    <property type="entry name" value="Nucleoporin"/>
</dbReference>
<feature type="compositionally biased region" description="Polar residues" evidence="5">
    <location>
        <begin position="1384"/>
        <end position="1395"/>
    </location>
</feature>
<evidence type="ECO:0000256" key="4">
    <source>
        <dbReference type="SAM" id="Coils"/>
    </source>
</evidence>
<comment type="caution">
    <text evidence="7">The sequence shown here is derived from an EMBL/GenBank/DDBJ whole genome shotgun (WGS) entry which is preliminary data.</text>
</comment>
<feature type="compositionally biased region" description="Low complexity" evidence="5">
    <location>
        <begin position="1"/>
        <end position="11"/>
    </location>
</feature>
<feature type="coiled-coil region" evidence="4">
    <location>
        <begin position="1281"/>
        <end position="1308"/>
    </location>
</feature>
<evidence type="ECO:0000259" key="6">
    <source>
        <dbReference type="Pfam" id="PF16755"/>
    </source>
</evidence>
<sequence length="1447" mass="153518">MAFQMSPSPFSGGMGSPGNEQAQAGPDLDEIQTEAIGFSAIAGESKLRLLPSSWPVDALPPPTASLLSIASRKGLLAAAGPDSVVVAATDSVREAFSDSADGNIKPYTPQLTLPIGMRVSQVAFSADENYLVLSAENGGGLAIYDVQSLMQGNTESAFQLSTEGTPLRALVPNPTPERAELFAVVTTNGQVLMANLQSRQFLSGPQGQILYQGVSSVSWSTRGKQLIAGLADGTLYQMTPEGENKGEIPRPPTLEGDQHVSSISWLENDVFLVAHSPSTSEGDLPPATTYHIINRQPPSSVVFQKLPEPCAPFGLNRSPPFQFMQRLKNFPPNLTDAIIVASTVSVDVGLITRSKTPLSSDFPADRVSNVFTTTMMADDSRRAQLPMTEDLTDTSAIGVGLDLSSKDKVLRPLPKEEHDTSPGPLPALMILNHEGVLSTWWIVYAESIRQGTSFPGLAAAAASQLQQQATASPFGAPLNKPAAPALGATSTPGSTFGAPSPFGKTSSPWATSTATPATTQTGGATFGQPSFGSATPIGAASQGAAFGAAGGLGSRPSPWGTPSGMGSATFGSPSSIVANKSPFATSTTGSGFASNTSSSSPFPTSGGFASFASKPSGFLTNNSTESALGKTPSALSFTSDMGADSSFGGTPKDAEPSKNIIGGGTFQLGSTFKGDGSAANDGPRPSSDKLDSVSRGFFGDLGEARRDAGTPQIKDADMDEDDENAPAKSTTDSPESEKEVTTPVAKPAPPKFQWPSQPPSTGGLFGTQAQSKITPAAVESSQPTSSTFGKPSPTPKPVTTTPKDSPKKPEQAALPSIETSPKVKEEPQSDADDISPLNETEAAPPEGYDTLDTPTASKTQDPPLPPESTSKTTYAPGDSSSSSKSSDDAPLPPDFLRAKSKLKEVESAQEQRPALPSEEDDEGSFEEGGDSGDDAEGSDEGREGLDDEGSGVDVAQEMSPTDHDKSPQITPESSFGASLDKTPPGGLFSRITRPQDGQKAKTLFGEVGKASVPYLPPPKQQESPRSPSPVRSSRVLGDSLRPETARSVSAPGPFKTLDNRKQKVSQLAVPSKPQPSAQELRKQEQERLATQQAKRAAEEEQDLSDREDERVREELATEVISTKTLDPFLAHQDYIGDIDKPGIPGQIERVYRDINSMIDTLGLNARSLKAFVKGHEQLYKDGGRERADLEDNDWCLIEIAELVKIEEDISGQLAKGKTQKVPEKLNECRELRKGVAALRAKGNDIGRIIDTRSDPQAIESARSAPLRLDQANQQYELRKKVTRFQKLLAEAEENITMLRAQLASREGSNGRGPPLKQPTVEAVTNTIMKMTSIVEKKSLDIDVLENQMRHLRFSSVASQSSREGSPFPPMSSRKKATSKLGASVLQNGRSYSPELSRSVRASPAKTITEVPPEDVQLYRERAQRRREFNEIMKEAFSKTGPRITPLD</sequence>
<proteinExistence type="predicted"/>
<feature type="region of interest" description="Disordered" evidence="5">
    <location>
        <begin position="1354"/>
        <end position="1413"/>
    </location>
</feature>
<evidence type="ECO:0000256" key="3">
    <source>
        <dbReference type="ARBA" id="ARBA00023242"/>
    </source>
</evidence>
<feature type="compositionally biased region" description="Polar residues" evidence="5">
    <location>
        <begin position="967"/>
        <end position="976"/>
    </location>
</feature>
<dbReference type="GO" id="GO:0008139">
    <property type="term" value="F:nuclear localization sequence binding"/>
    <property type="evidence" value="ECO:0007669"/>
    <property type="project" value="TreeGrafter"/>
</dbReference>
<reference evidence="7" key="1">
    <citation type="submission" date="2023-03" db="EMBL/GenBank/DDBJ databases">
        <title>Complete genome of Cladonia borealis.</title>
        <authorList>
            <person name="Park H."/>
        </authorList>
    </citation>
    <scope>NUCLEOTIDE SEQUENCE</scope>
    <source>
        <strain evidence="7">ANT050790</strain>
    </source>
</reference>
<evidence type="ECO:0000256" key="2">
    <source>
        <dbReference type="ARBA" id="ARBA00022448"/>
    </source>
</evidence>
<feature type="compositionally biased region" description="Basic and acidic residues" evidence="5">
    <location>
        <begin position="1095"/>
        <end position="1112"/>
    </location>
</feature>
<dbReference type="GO" id="GO:0006606">
    <property type="term" value="P:protein import into nucleus"/>
    <property type="evidence" value="ECO:0007669"/>
    <property type="project" value="TreeGrafter"/>
</dbReference>
<dbReference type="Pfam" id="PF16755">
    <property type="entry name" value="Beta-prop_NUP159_NUP214"/>
    <property type="match status" value="1"/>
</dbReference>
<feature type="region of interest" description="Disordered" evidence="5">
    <location>
        <begin position="472"/>
        <end position="534"/>
    </location>
</feature>
<accession>A0AA39V6S8</accession>
<feature type="compositionally biased region" description="Low complexity" evidence="5">
    <location>
        <begin position="1023"/>
        <end position="1035"/>
    </location>
</feature>
<feature type="compositionally biased region" description="Acidic residues" evidence="5">
    <location>
        <begin position="917"/>
        <end position="938"/>
    </location>
</feature>
<evidence type="ECO:0000313" key="7">
    <source>
        <dbReference type="EMBL" id="KAK0514904.1"/>
    </source>
</evidence>
<dbReference type="SUPFAM" id="SSF117289">
    <property type="entry name" value="Nucleoporin domain"/>
    <property type="match status" value="1"/>
</dbReference>
<dbReference type="InterPro" id="IPR015943">
    <property type="entry name" value="WD40/YVTN_repeat-like_dom_sf"/>
</dbReference>
<evidence type="ECO:0000256" key="1">
    <source>
        <dbReference type="ARBA" id="ARBA00004123"/>
    </source>
</evidence>
<dbReference type="PANTHER" id="PTHR23193:SF23">
    <property type="entry name" value="NUCLEAR PORE COMPLEX PROTEIN NUP153"/>
    <property type="match status" value="1"/>
</dbReference>
<protein>
    <recommendedName>
        <fullName evidence="6">Nucleoporin Nup159/Nup146 N-terminal domain-containing protein</fullName>
    </recommendedName>
</protein>
<feature type="region of interest" description="Disordered" evidence="5">
    <location>
        <begin position="623"/>
        <end position="1112"/>
    </location>
</feature>
<gene>
    <name evidence="7" type="ORF">JMJ35_002283</name>
</gene>
<keyword evidence="8" id="KW-1185">Reference proteome</keyword>
<feature type="compositionally biased region" description="Polar residues" evidence="5">
    <location>
        <begin position="767"/>
        <end position="789"/>
    </location>
</feature>
<dbReference type="InterPro" id="IPR039462">
    <property type="entry name" value="Nup159/Nup146_N"/>
</dbReference>
<feature type="region of interest" description="Disordered" evidence="5">
    <location>
        <begin position="1"/>
        <end position="25"/>
    </location>
</feature>
<dbReference type="GO" id="GO:0017056">
    <property type="term" value="F:structural constituent of nuclear pore"/>
    <property type="evidence" value="ECO:0007669"/>
    <property type="project" value="TreeGrafter"/>
</dbReference>
<dbReference type="GO" id="GO:0005643">
    <property type="term" value="C:nuclear pore"/>
    <property type="evidence" value="ECO:0007669"/>
    <property type="project" value="TreeGrafter"/>
</dbReference>
<keyword evidence="2" id="KW-0813">Transport</keyword>
<feature type="compositionally biased region" description="Pro residues" evidence="5">
    <location>
        <begin position="746"/>
        <end position="758"/>
    </location>
</feature>
<keyword evidence="3" id="KW-0539">Nucleus</keyword>
<name>A0AA39V6S8_9LECA</name>
<dbReference type="EMBL" id="JAFEKC020000004">
    <property type="protein sequence ID" value="KAK0514904.1"/>
    <property type="molecule type" value="Genomic_DNA"/>
</dbReference>
<dbReference type="FunFam" id="2.130.10.10:FF:000645">
    <property type="entry name" value="Putative nuclear pore complex subunit Nup159"/>
    <property type="match status" value="1"/>
</dbReference>